<evidence type="ECO:0000313" key="1">
    <source>
        <dbReference type="EMBL" id="PSV09923.1"/>
    </source>
</evidence>
<dbReference type="EMBL" id="PYNS01000015">
    <property type="protein sequence ID" value="PSV09923.1"/>
    <property type="molecule type" value="Genomic_DNA"/>
</dbReference>
<sequence length="80" mass="8574">MKTVIKATIAAAIIAMSYNVSAKDGDFTGNVQFEKAVANSMNAEHYQKEGTAERSHSGVVFTQPKAHLSFAEKLLSAADK</sequence>
<dbReference type="AlphaFoldDB" id="A0A0M9FCV9"/>
<organism evidence="1 2">
    <name type="scientific">Photobacterium leiognathi subsp. mandapamensis</name>
    <name type="common">Photobacterium mandapamensis</name>
    <dbReference type="NCBI Taxonomy" id="48408"/>
    <lineage>
        <taxon>Bacteria</taxon>
        <taxon>Pseudomonadati</taxon>
        <taxon>Pseudomonadota</taxon>
        <taxon>Gammaproteobacteria</taxon>
        <taxon>Vibrionales</taxon>
        <taxon>Vibrionaceae</taxon>
        <taxon>Photobacterium</taxon>
    </lineage>
</organism>
<name>A0A0M9FCV9_PHOLD</name>
<reference evidence="1 2" key="1">
    <citation type="submission" date="2018-03" db="EMBL/GenBank/DDBJ databases">
        <title>Whole genome sequencing of Histamine producing bacteria.</title>
        <authorList>
            <person name="Butler K."/>
        </authorList>
    </citation>
    <scope>NUCLEOTIDE SEQUENCE [LARGE SCALE GENOMIC DNA]</scope>
    <source>
        <strain evidence="1 2">Res.4.1</strain>
    </source>
</reference>
<gene>
    <name evidence="1" type="ORF">C0W93_13625</name>
</gene>
<comment type="caution">
    <text evidence="1">The sequence shown here is derived from an EMBL/GenBank/DDBJ whole genome shotgun (WGS) entry which is preliminary data.</text>
</comment>
<accession>A0A0M9FCV9</accession>
<dbReference type="RefSeq" id="WP_053986600.1">
    <property type="nucleotide sequence ID" value="NZ_CP131584.1"/>
</dbReference>
<proteinExistence type="predicted"/>
<dbReference type="Proteomes" id="UP000240530">
    <property type="component" value="Unassembled WGS sequence"/>
</dbReference>
<protein>
    <submittedName>
        <fullName evidence="1">Uncharacterized protein</fullName>
    </submittedName>
</protein>
<evidence type="ECO:0000313" key="2">
    <source>
        <dbReference type="Proteomes" id="UP000240530"/>
    </source>
</evidence>